<evidence type="ECO:0000313" key="5">
    <source>
        <dbReference type="EMBL" id="ABZ09455.1"/>
    </source>
</evidence>
<evidence type="ECO:0000259" key="4">
    <source>
        <dbReference type="PROSITE" id="PS51161"/>
    </source>
</evidence>
<dbReference type="GO" id="GO:0006260">
    <property type="term" value="P:DNA replication"/>
    <property type="evidence" value="ECO:0007669"/>
    <property type="project" value="InterPro"/>
</dbReference>
<gene>
    <name evidence="5" type="ORF">ALOHA_HF4000APKG8D6ctg1g4</name>
</gene>
<dbReference type="Gene3D" id="1.10.10.10">
    <property type="entry name" value="Winged helix-like DNA-binding domain superfamily/Winged helix DNA-binding domain"/>
    <property type="match status" value="1"/>
</dbReference>
<dbReference type="GO" id="GO:0005524">
    <property type="term" value="F:ATP binding"/>
    <property type="evidence" value="ECO:0007669"/>
    <property type="project" value="UniProtKB-UniRule"/>
</dbReference>
<dbReference type="Pfam" id="PF24038">
    <property type="entry name" value="DUF7347"/>
    <property type="match status" value="1"/>
</dbReference>
<dbReference type="PANTHER" id="PTHR21075:SF0">
    <property type="entry name" value="ANAEROBIC RIBONUCLEOSIDE-TRIPHOSPHATE REDUCTASE"/>
    <property type="match status" value="1"/>
</dbReference>
<dbReference type="CDD" id="cd00090">
    <property type="entry name" value="HTH_ARSR"/>
    <property type="match status" value="1"/>
</dbReference>
<dbReference type="SUPFAM" id="SSF51998">
    <property type="entry name" value="PFL-like glycyl radical enzymes"/>
    <property type="match status" value="1"/>
</dbReference>
<dbReference type="AlphaFoldDB" id="B3TA58"/>
<feature type="domain" description="ATP-cone" evidence="4">
    <location>
        <begin position="167"/>
        <end position="259"/>
    </location>
</feature>
<dbReference type="Gene3D" id="3.20.70.20">
    <property type="match status" value="2"/>
</dbReference>
<dbReference type="EMBL" id="EU016652">
    <property type="protein sequence ID" value="ABZ09455.1"/>
    <property type="molecule type" value="Genomic_DNA"/>
</dbReference>
<dbReference type="SMART" id="SM00418">
    <property type="entry name" value="HTH_ARSR"/>
    <property type="match status" value="1"/>
</dbReference>
<protein>
    <submittedName>
        <fullName evidence="5">Putative ATP cone domain protein</fullName>
    </submittedName>
</protein>
<evidence type="ECO:0000256" key="1">
    <source>
        <dbReference type="ARBA" id="ARBA00022741"/>
    </source>
</evidence>
<dbReference type="InterPro" id="IPR012833">
    <property type="entry name" value="NrdD"/>
</dbReference>
<dbReference type="GO" id="GO:0031250">
    <property type="term" value="C:anaerobic ribonucleoside-triphosphate reductase complex"/>
    <property type="evidence" value="ECO:0007669"/>
    <property type="project" value="TreeGrafter"/>
</dbReference>
<reference evidence="5" key="1">
    <citation type="journal article" date="2008" name="ISME J.">
        <title>Genomic patterns of recombination, clonal divergence and environment in marine microbial populations.</title>
        <authorList>
            <person name="Konstantinidis K.T."/>
            <person name="Delong E.F."/>
        </authorList>
    </citation>
    <scope>NUCLEOTIDE SEQUENCE</scope>
</reference>
<dbReference type="InterPro" id="IPR036390">
    <property type="entry name" value="WH_DNA-bd_sf"/>
</dbReference>
<dbReference type="Pfam" id="PF13597">
    <property type="entry name" value="NRDD"/>
    <property type="match status" value="1"/>
</dbReference>
<dbReference type="GO" id="GO:0004748">
    <property type="term" value="F:ribonucleoside-diphosphate reductase activity, thioredoxin disulfide as acceptor"/>
    <property type="evidence" value="ECO:0007669"/>
    <property type="project" value="TreeGrafter"/>
</dbReference>
<dbReference type="GO" id="GO:0009265">
    <property type="term" value="P:2'-deoxyribonucleotide biosynthetic process"/>
    <property type="evidence" value="ECO:0007669"/>
    <property type="project" value="TreeGrafter"/>
</dbReference>
<sequence>MIRLQTLFTSIFLIVTLGSSKKLVPDEEIPLESDMDIDNMGDLADLEVDDDDELSLDQESSGSQVLQSTSKRVRMIFSVMASPNRIDILRILNSKGPLTYSELKSLAGFKSKKESGKFAYHLRKLLRQSLVALNKSERRYTITNLGKLVLSLARQIEERSIIESGKMYVRTSHDSIEEFNTQKIIQSLVREGSLPLELAQKITEEVENRIYKYQTAYLTGSLIRELVNSVLLEHGYEEYRHKLARVGLPVFEVQEMISNAENVDDGIEGLLFKAGQIVFAEHLLTSTLPKDMADAHLSGDLHITNPGLWSILPDTIFINVKTLIEDGIDLKGKHLGVCRIPSVKTLNNLSSALSMIIALISKEASQEVVLDDLIPLLTRYSKDLHELERKLVDSFTTSSVIVGYNKMSTVVSFRIPLGTEQKIVKTVLSAYKTYAKLTPILKIGLVIDYEKGRITDVSEILSEIITLGGKVMFAKHKTSQKGIICPKNSTSTVLHLGSLSINLPRLAFESNKDETYFRARLALLMRPALDSMALRKKSVSNLIRLGFNPILAANTQNMQRSVVSLVINLVGLPNAVYGILGFKDDKKGQGILHKVIETAVDIASKKDKDLGINIIVCMTESDGSERFIALDGGKYGKNSVLQITDTETYSQGLVLDIDKLSSLTGKSAVITEYNKIGKILNGSFLIQITIPKGTKAGDIKKVIEKGASITSSFKPVMQVLICGNCGFKDEKLEDKCPACKSTYII</sequence>
<evidence type="ECO:0000256" key="3">
    <source>
        <dbReference type="PROSITE-ProRule" id="PRU00492"/>
    </source>
</evidence>
<dbReference type="GO" id="GO:0003700">
    <property type="term" value="F:DNA-binding transcription factor activity"/>
    <property type="evidence" value="ECO:0007669"/>
    <property type="project" value="InterPro"/>
</dbReference>
<organism evidence="5">
    <name type="scientific">uncultured marine crenarchaeote HF4000_APKG8D6</name>
    <dbReference type="NCBI Taxonomy" id="455602"/>
    <lineage>
        <taxon>Archaea</taxon>
        <taxon>Nitrososphaerota</taxon>
        <taxon>Nitrososphaeria</taxon>
        <taxon>Nitrosopumilales</taxon>
        <taxon>environmental samples</taxon>
    </lineage>
</organism>
<proteinExistence type="predicted"/>
<dbReference type="InterPro" id="IPR011991">
    <property type="entry name" value="ArsR-like_HTH"/>
</dbReference>
<dbReference type="InterPro" id="IPR001845">
    <property type="entry name" value="HTH_ArsR_DNA-bd_dom"/>
</dbReference>
<accession>B3TA58</accession>
<dbReference type="InterPro" id="IPR055771">
    <property type="entry name" value="DUF7347"/>
</dbReference>
<keyword evidence="1 3" id="KW-0547">Nucleotide-binding</keyword>
<dbReference type="InterPro" id="IPR005144">
    <property type="entry name" value="ATP-cone_dom"/>
</dbReference>
<dbReference type="GO" id="GO:0008998">
    <property type="term" value="F:ribonucleoside-triphosphate reductase (thioredoxin) activity"/>
    <property type="evidence" value="ECO:0007669"/>
    <property type="project" value="InterPro"/>
</dbReference>
<dbReference type="Pfam" id="PF03477">
    <property type="entry name" value="ATP-cone"/>
    <property type="match status" value="1"/>
</dbReference>
<evidence type="ECO:0000256" key="2">
    <source>
        <dbReference type="ARBA" id="ARBA00022840"/>
    </source>
</evidence>
<dbReference type="PROSITE" id="PS51161">
    <property type="entry name" value="ATP_CONE"/>
    <property type="match status" value="1"/>
</dbReference>
<dbReference type="PANTHER" id="PTHR21075">
    <property type="entry name" value="ANAEROBIC RIBONUCLEOSIDE-TRIPHOSPHATE REDUCTASE"/>
    <property type="match status" value="1"/>
</dbReference>
<dbReference type="SUPFAM" id="SSF46785">
    <property type="entry name" value="Winged helix' DNA-binding domain"/>
    <property type="match status" value="1"/>
</dbReference>
<dbReference type="InterPro" id="IPR036388">
    <property type="entry name" value="WH-like_DNA-bd_sf"/>
</dbReference>
<name>B3TA58_9ARCH</name>
<keyword evidence="2 3" id="KW-0067">ATP-binding</keyword>